<dbReference type="InterPro" id="IPR000792">
    <property type="entry name" value="Tscrpt_reg_LuxR_C"/>
</dbReference>
<name>A0A7W8HHJ3_9BURK</name>
<keyword evidence="1" id="KW-0805">Transcription regulation</keyword>
<proteinExistence type="predicted"/>
<dbReference type="RefSeq" id="WP_183965676.1">
    <property type="nucleotide sequence ID" value="NZ_BAABEW010000001.1"/>
</dbReference>
<protein>
    <submittedName>
        <fullName evidence="5">DNA-binding NarL/FixJ family response regulator</fullName>
    </submittedName>
</protein>
<sequence length="65" mass="7156">MTTALSPRQHQVLAHLANGFRAKEIARELRIDYGTTKLHIEAAMRKLGARSSTQAVATAIRSNLI</sequence>
<accession>A0A7W8HHJ3</accession>
<keyword evidence="6" id="KW-1185">Reference proteome</keyword>
<comment type="caution">
    <text evidence="5">The sequence shown here is derived from an EMBL/GenBank/DDBJ whole genome shotgun (WGS) entry which is preliminary data.</text>
</comment>
<dbReference type="PROSITE" id="PS50043">
    <property type="entry name" value="HTH_LUXR_2"/>
    <property type="match status" value="1"/>
</dbReference>
<evidence type="ECO:0000313" key="6">
    <source>
        <dbReference type="Proteomes" id="UP000532440"/>
    </source>
</evidence>
<keyword evidence="2 5" id="KW-0238">DNA-binding</keyword>
<dbReference type="InterPro" id="IPR016032">
    <property type="entry name" value="Sig_transdc_resp-reg_C-effctor"/>
</dbReference>
<dbReference type="PRINTS" id="PR00038">
    <property type="entry name" value="HTHLUXR"/>
</dbReference>
<dbReference type="Pfam" id="PF00196">
    <property type="entry name" value="GerE"/>
    <property type="match status" value="1"/>
</dbReference>
<dbReference type="CDD" id="cd06170">
    <property type="entry name" value="LuxR_C_like"/>
    <property type="match status" value="1"/>
</dbReference>
<reference evidence="5 6" key="1">
    <citation type="submission" date="2020-08" db="EMBL/GenBank/DDBJ databases">
        <title>Genomic Encyclopedia of Type Strains, Phase IV (KMG-IV): sequencing the most valuable type-strain genomes for metagenomic binning, comparative biology and taxonomic classification.</title>
        <authorList>
            <person name="Goeker M."/>
        </authorList>
    </citation>
    <scope>NUCLEOTIDE SEQUENCE [LARGE SCALE GENOMIC DNA]</scope>
    <source>
        <strain evidence="5 6">DSM 29781</strain>
    </source>
</reference>
<gene>
    <name evidence="5" type="ORF">HNQ70_001375</name>
</gene>
<dbReference type="AlphaFoldDB" id="A0A7W8HHJ3"/>
<keyword evidence="3" id="KW-0804">Transcription</keyword>
<organism evidence="5 6">
    <name type="scientific">Quisquiliibacterium transsilvanicum</name>
    <dbReference type="NCBI Taxonomy" id="1549638"/>
    <lineage>
        <taxon>Bacteria</taxon>
        <taxon>Pseudomonadati</taxon>
        <taxon>Pseudomonadota</taxon>
        <taxon>Betaproteobacteria</taxon>
        <taxon>Burkholderiales</taxon>
        <taxon>Burkholderiaceae</taxon>
        <taxon>Quisquiliibacterium</taxon>
    </lineage>
</organism>
<dbReference type="SMART" id="SM00421">
    <property type="entry name" value="HTH_LUXR"/>
    <property type="match status" value="1"/>
</dbReference>
<evidence type="ECO:0000259" key="4">
    <source>
        <dbReference type="PROSITE" id="PS50043"/>
    </source>
</evidence>
<dbReference type="PANTHER" id="PTHR44688">
    <property type="entry name" value="DNA-BINDING TRANSCRIPTIONAL ACTIVATOR DEVR_DOSR"/>
    <property type="match status" value="1"/>
</dbReference>
<evidence type="ECO:0000313" key="5">
    <source>
        <dbReference type="EMBL" id="MBB5271365.1"/>
    </source>
</evidence>
<dbReference type="Gene3D" id="1.10.10.10">
    <property type="entry name" value="Winged helix-like DNA-binding domain superfamily/Winged helix DNA-binding domain"/>
    <property type="match status" value="1"/>
</dbReference>
<dbReference type="Proteomes" id="UP000532440">
    <property type="component" value="Unassembled WGS sequence"/>
</dbReference>
<dbReference type="EMBL" id="JACHGB010000003">
    <property type="protein sequence ID" value="MBB5271365.1"/>
    <property type="molecule type" value="Genomic_DNA"/>
</dbReference>
<evidence type="ECO:0000256" key="3">
    <source>
        <dbReference type="ARBA" id="ARBA00023163"/>
    </source>
</evidence>
<feature type="domain" description="HTH luxR-type" evidence="4">
    <location>
        <begin position="1"/>
        <end position="63"/>
    </location>
</feature>
<dbReference type="InterPro" id="IPR036388">
    <property type="entry name" value="WH-like_DNA-bd_sf"/>
</dbReference>
<dbReference type="GO" id="GO:0003677">
    <property type="term" value="F:DNA binding"/>
    <property type="evidence" value="ECO:0007669"/>
    <property type="project" value="UniProtKB-KW"/>
</dbReference>
<dbReference type="PANTHER" id="PTHR44688:SF16">
    <property type="entry name" value="DNA-BINDING TRANSCRIPTIONAL ACTIVATOR DEVR_DOSR"/>
    <property type="match status" value="1"/>
</dbReference>
<dbReference type="GO" id="GO:0006355">
    <property type="term" value="P:regulation of DNA-templated transcription"/>
    <property type="evidence" value="ECO:0007669"/>
    <property type="project" value="InterPro"/>
</dbReference>
<dbReference type="SUPFAM" id="SSF46894">
    <property type="entry name" value="C-terminal effector domain of the bipartite response regulators"/>
    <property type="match status" value="1"/>
</dbReference>
<evidence type="ECO:0000256" key="1">
    <source>
        <dbReference type="ARBA" id="ARBA00023015"/>
    </source>
</evidence>
<evidence type="ECO:0000256" key="2">
    <source>
        <dbReference type="ARBA" id="ARBA00023125"/>
    </source>
</evidence>